<sequence length="252" mass="27563">MDDDIDNMLIHQLSCLRTNDKEVLVKQFQSILGNVSAETCAFFLDMTNWNLQDAVGAYYDYGYSNNITEVGFTLPFLDMQLLKDITVGEGEAVAPETRFAKTWLVKNTGGVHWPEGTALCLVDGHPLSHDRRVPVASLGPGGEAELTVWMSSPSLRGIYHSRWQLMTPQNVPFGETIWCIISVDDSGILDITQRMASAHLGRLGVPGDVDSFTASSPVTANVNSSSPVAITYEDSSEDPSCTPSTPPEEDEF</sequence>
<proteinExistence type="predicted"/>
<dbReference type="PANTHER" id="PTHR20930">
    <property type="entry name" value="OVARIAN CARCINOMA ANTIGEN CA125-RELATED"/>
    <property type="match status" value="1"/>
</dbReference>
<feature type="region of interest" description="Disordered" evidence="1">
    <location>
        <begin position="230"/>
        <end position="252"/>
    </location>
</feature>
<reference evidence="3" key="1">
    <citation type="submission" date="2021-06" db="EMBL/GenBank/DDBJ databases">
        <title>Parelaphostrongylus tenuis whole genome reference sequence.</title>
        <authorList>
            <person name="Garwood T.J."/>
            <person name="Larsen P.A."/>
            <person name="Fountain-Jones N.M."/>
            <person name="Garbe J.R."/>
            <person name="Macchietto M.G."/>
            <person name="Kania S.A."/>
            <person name="Gerhold R.W."/>
            <person name="Richards J.E."/>
            <person name="Wolf T.M."/>
        </authorList>
    </citation>
    <scope>NUCLEOTIDE SEQUENCE</scope>
    <source>
        <strain evidence="3">MNPRO001-30</strain>
        <tissue evidence="3">Meninges</tissue>
    </source>
</reference>
<protein>
    <recommendedName>
        <fullName evidence="2">Nbr1 FW domain-containing protein</fullName>
    </recommendedName>
</protein>
<dbReference type="Gene3D" id="1.10.8.10">
    <property type="entry name" value="DNA helicase RuvA subunit, C-terminal domain"/>
    <property type="match status" value="1"/>
</dbReference>
<dbReference type="GO" id="GO:0016236">
    <property type="term" value="P:macroautophagy"/>
    <property type="evidence" value="ECO:0007669"/>
    <property type="project" value="TreeGrafter"/>
</dbReference>
<dbReference type="InterPro" id="IPR039517">
    <property type="entry name" value="C6orf106_UBA-like"/>
</dbReference>
<evidence type="ECO:0000256" key="1">
    <source>
        <dbReference type="SAM" id="MobiDB-lite"/>
    </source>
</evidence>
<keyword evidence="4" id="KW-1185">Reference proteome</keyword>
<dbReference type="SUPFAM" id="SSF46934">
    <property type="entry name" value="UBA-like"/>
    <property type="match status" value="1"/>
</dbReference>
<evidence type="ECO:0000313" key="3">
    <source>
        <dbReference type="EMBL" id="KAJ1372051.1"/>
    </source>
</evidence>
<dbReference type="InterPro" id="IPR009060">
    <property type="entry name" value="UBA-like_sf"/>
</dbReference>
<feature type="domain" description="Nbr1 FW" evidence="2">
    <location>
        <begin position="86"/>
        <end position="183"/>
    </location>
</feature>
<organism evidence="3 4">
    <name type="scientific">Parelaphostrongylus tenuis</name>
    <name type="common">Meningeal worm</name>
    <dbReference type="NCBI Taxonomy" id="148309"/>
    <lineage>
        <taxon>Eukaryota</taxon>
        <taxon>Metazoa</taxon>
        <taxon>Ecdysozoa</taxon>
        <taxon>Nematoda</taxon>
        <taxon>Chromadorea</taxon>
        <taxon>Rhabditida</taxon>
        <taxon>Rhabditina</taxon>
        <taxon>Rhabditomorpha</taxon>
        <taxon>Strongyloidea</taxon>
        <taxon>Metastrongylidae</taxon>
        <taxon>Parelaphostrongylus</taxon>
    </lineage>
</organism>
<evidence type="ECO:0000259" key="2">
    <source>
        <dbReference type="Pfam" id="PF16158"/>
    </source>
</evidence>
<accession>A0AAD5WJF1</accession>
<dbReference type="CDD" id="cd14947">
    <property type="entry name" value="NBR1_like"/>
    <property type="match status" value="1"/>
</dbReference>
<dbReference type="InterPro" id="IPR032350">
    <property type="entry name" value="Nbr1_FW"/>
</dbReference>
<dbReference type="AlphaFoldDB" id="A0AAD5WJF1"/>
<dbReference type="PANTHER" id="PTHR20930:SF0">
    <property type="entry name" value="PROTEIN ILRUN"/>
    <property type="match status" value="1"/>
</dbReference>
<dbReference type="EMBL" id="JAHQIW010007086">
    <property type="protein sequence ID" value="KAJ1372051.1"/>
    <property type="molecule type" value="Genomic_DNA"/>
</dbReference>
<dbReference type="Pfam" id="PF14555">
    <property type="entry name" value="UBA_4"/>
    <property type="match status" value="1"/>
</dbReference>
<dbReference type="CDD" id="cd14349">
    <property type="entry name" value="UBA_CF106"/>
    <property type="match status" value="1"/>
</dbReference>
<name>A0AAD5WJF1_PARTN</name>
<dbReference type="Gene3D" id="2.60.40.10">
    <property type="entry name" value="Immunoglobulins"/>
    <property type="match status" value="1"/>
</dbReference>
<dbReference type="InterPro" id="IPR013783">
    <property type="entry name" value="Ig-like_fold"/>
</dbReference>
<evidence type="ECO:0000313" key="4">
    <source>
        <dbReference type="Proteomes" id="UP001196413"/>
    </source>
</evidence>
<gene>
    <name evidence="3" type="ORF">KIN20_034108</name>
</gene>
<dbReference type="GO" id="GO:0000407">
    <property type="term" value="C:phagophore assembly site"/>
    <property type="evidence" value="ECO:0007669"/>
    <property type="project" value="TreeGrafter"/>
</dbReference>
<dbReference type="Pfam" id="PF16158">
    <property type="entry name" value="N_BRCA1_IG"/>
    <property type="match status" value="1"/>
</dbReference>
<dbReference type="GO" id="GO:0043130">
    <property type="term" value="F:ubiquitin binding"/>
    <property type="evidence" value="ECO:0007669"/>
    <property type="project" value="TreeGrafter"/>
</dbReference>
<dbReference type="Proteomes" id="UP001196413">
    <property type="component" value="Unassembled WGS sequence"/>
</dbReference>
<comment type="caution">
    <text evidence="3">The sequence shown here is derived from an EMBL/GenBank/DDBJ whole genome shotgun (WGS) entry which is preliminary data.</text>
</comment>